<evidence type="ECO:0000256" key="3">
    <source>
        <dbReference type="SAM" id="MobiDB-lite"/>
    </source>
</evidence>
<dbReference type="CDD" id="cd00590">
    <property type="entry name" value="RRM_SF"/>
    <property type="match status" value="1"/>
</dbReference>
<evidence type="ECO:0000259" key="4">
    <source>
        <dbReference type="PROSITE" id="PS50102"/>
    </source>
</evidence>
<dbReference type="AlphaFoldDB" id="C5LLR0"/>
<dbReference type="PANTHER" id="PTHR19965:SF35">
    <property type="entry name" value="RNA ANNEALING PROTEIN YRA1"/>
    <property type="match status" value="1"/>
</dbReference>
<feature type="compositionally biased region" description="Polar residues" evidence="3">
    <location>
        <begin position="108"/>
        <end position="117"/>
    </location>
</feature>
<feature type="domain" description="RRM" evidence="4">
    <location>
        <begin position="184"/>
        <end position="257"/>
    </location>
</feature>
<dbReference type="GeneID" id="9055351"/>
<keyword evidence="6" id="KW-1185">Reference proteome</keyword>
<dbReference type="EMBL" id="GG683299">
    <property type="protein sequence ID" value="EER02282.1"/>
    <property type="molecule type" value="Genomic_DNA"/>
</dbReference>
<proteinExistence type="predicted"/>
<dbReference type="PROSITE" id="PS50102">
    <property type="entry name" value="RRM"/>
    <property type="match status" value="1"/>
</dbReference>
<name>C5LLR0_PERM5</name>
<feature type="compositionally biased region" description="Basic and acidic residues" evidence="3">
    <location>
        <begin position="135"/>
        <end position="148"/>
    </location>
</feature>
<dbReference type="InterPro" id="IPR000504">
    <property type="entry name" value="RRM_dom"/>
</dbReference>
<dbReference type="PANTHER" id="PTHR19965">
    <property type="entry name" value="RNA AND EXPORT FACTOR BINDING PROTEIN"/>
    <property type="match status" value="1"/>
</dbReference>
<protein>
    <submittedName>
        <fullName evidence="5">RNA binding function, putative</fullName>
    </submittedName>
</protein>
<evidence type="ECO:0000256" key="2">
    <source>
        <dbReference type="PROSITE-ProRule" id="PRU00176"/>
    </source>
</evidence>
<dbReference type="Pfam" id="PF00076">
    <property type="entry name" value="RRM_1"/>
    <property type="match status" value="1"/>
</dbReference>
<sequence>MTIDVEKKLTMSLDDIVAAAKPKRSARTPTITTGAGKKTYAGPIRKGRGATMKAAAQPYNKASGNYIRVQWQQQQQSSYGSGGKKNWKQQSGGGGSGYRDNQGKGSYHGTTSTNNKSWGGRWNKGGNDQSSWNQHDYRGNDYDDKKENNNRSYYARNVDFGDAQQTNNNATAITTTQQSRGGRRRVVVSNIPHDLTWREIKQAFSSVGTVVHCEVDSSGPKGAIANLTFSDPSGARQAVELYDGGDMNGRRIHVNYA</sequence>
<dbReference type="InParanoid" id="C5LLR0"/>
<dbReference type="Proteomes" id="UP000007800">
    <property type="component" value="Unassembled WGS sequence"/>
</dbReference>
<dbReference type="Gene3D" id="3.30.70.330">
    <property type="match status" value="1"/>
</dbReference>
<dbReference type="GO" id="GO:0006406">
    <property type="term" value="P:mRNA export from nucleus"/>
    <property type="evidence" value="ECO:0007669"/>
    <property type="project" value="TreeGrafter"/>
</dbReference>
<feature type="region of interest" description="Disordered" evidence="3">
    <location>
        <begin position="21"/>
        <end position="44"/>
    </location>
</feature>
<evidence type="ECO:0000313" key="5">
    <source>
        <dbReference type="EMBL" id="EER02282.1"/>
    </source>
</evidence>
<reference evidence="5 6" key="1">
    <citation type="submission" date="2008-07" db="EMBL/GenBank/DDBJ databases">
        <authorList>
            <person name="El-Sayed N."/>
            <person name="Caler E."/>
            <person name="Inman J."/>
            <person name="Amedeo P."/>
            <person name="Hass B."/>
            <person name="Wortman J."/>
        </authorList>
    </citation>
    <scope>NUCLEOTIDE SEQUENCE [LARGE SCALE GENOMIC DNA]</scope>
    <source>
        <strain evidence="6">ATCC 50983 / TXsc</strain>
    </source>
</reference>
<accession>C5LLR0</accession>
<dbReference type="OrthoDB" id="346839at2759"/>
<dbReference type="SUPFAM" id="SSF54928">
    <property type="entry name" value="RNA-binding domain, RBD"/>
    <property type="match status" value="1"/>
</dbReference>
<evidence type="ECO:0000256" key="1">
    <source>
        <dbReference type="ARBA" id="ARBA00022884"/>
    </source>
</evidence>
<gene>
    <name evidence="5" type="ORF">Pmar_PMAR006605</name>
</gene>
<dbReference type="InterPro" id="IPR012677">
    <property type="entry name" value="Nucleotide-bd_a/b_plait_sf"/>
</dbReference>
<dbReference type="GO" id="GO:0003729">
    <property type="term" value="F:mRNA binding"/>
    <property type="evidence" value="ECO:0007669"/>
    <property type="project" value="TreeGrafter"/>
</dbReference>
<dbReference type="InterPro" id="IPR035979">
    <property type="entry name" value="RBD_domain_sf"/>
</dbReference>
<dbReference type="GO" id="GO:0005634">
    <property type="term" value="C:nucleus"/>
    <property type="evidence" value="ECO:0007669"/>
    <property type="project" value="TreeGrafter"/>
</dbReference>
<dbReference type="RefSeq" id="XP_002769564.1">
    <property type="nucleotide sequence ID" value="XM_002769518.1"/>
</dbReference>
<dbReference type="InterPro" id="IPR051229">
    <property type="entry name" value="ALYREF_mRNA_export"/>
</dbReference>
<feature type="region of interest" description="Disordered" evidence="3">
    <location>
        <begin position="71"/>
        <end position="148"/>
    </location>
</feature>
<evidence type="ECO:0000313" key="6">
    <source>
        <dbReference type="Proteomes" id="UP000007800"/>
    </source>
</evidence>
<organism evidence="6">
    <name type="scientific">Perkinsus marinus (strain ATCC 50983 / TXsc)</name>
    <dbReference type="NCBI Taxonomy" id="423536"/>
    <lineage>
        <taxon>Eukaryota</taxon>
        <taxon>Sar</taxon>
        <taxon>Alveolata</taxon>
        <taxon>Perkinsozoa</taxon>
        <taxon>Perkinsea</taxon>
        <taxon>Perkinsida</taxon>
        <taxon>Perkinsidae</taxon>
        <taxon>Perkinsus</taxon>
    </lineage>
</organism>
<keyword evidence="1 2" id="KW-0694">RNA-binding</keyword>
<dbReference type="SMART" id="SM00360">
    <property type="entry name" value="RRM"/>
    <property type="match status" value="1"/>
</dbReference>